<accession>A0ABR8QW93</accession>
<dbReference type="EMBL" id="JACSQU010000001">
    <property type="protein sequence ID" value="MBD7939810.1"/>
    <property type="molecule type" value="Genomic_DNA"/>
</dbReference>
<dbReference type="PROSITE" id="PS00061">
    <property type="entry name" value="ADH_SHORT"/>
    <property type="match status" value="1"/>
</dbReference>
<comment type="caution">
    <text evidence="3">The sequence shown here is derived from an EMBL/GenBank/DDBJ whole genome shotgun (WGS) entry which is preliminary data.</text>
</comment>
<dbReference type="InterPro" id="IPR002347">
    <property type="entry name" value="SDR_fam"/>
</dbReference>
<dbReference type="Pfam" id="PF00106">
    <property type="entry name" value="adh_short"/>
    <property type="match status" value="1"/>
</dbReference>
<protein>
    <submittedName>
        <fullName evidence="3">SDR family NAD(P)-dependent oxidoreductase</fullName>
    </submittedName>
</protein>
<evidence type="ECO:0000256" key="1">
    <source>
        <dbReference type="ARBA" id="ARBA00023002"/>
    </source>
</evidence>
<dbReference type="InterPro" id="IPR036291">
    <property type="entry name" value="NAD(P)-bd_dom_sf"/>
</dbReference>
<dbReference type="SUPFAM" id="SSF51735">
    <property type="entry name" value="NAD(P)-binding Rossmann-fold domains"/>
    <property type="match status" value="1"/>
</dbReference>
<proteinExistence type="inferred from homology"/>
<keyword evidence="4" id="KW-1185">Reference proteome</keyword>
<comment type="similarity">
    <text evidence="2">Belongs to the short-chain dehydrogenases/reductases (SDR) family.</text>
</comment>
<gene>
    <name evidence="3" type="ORF">H9656_00205</name>
</gene>
<name>A0ABR8QW93_9CAUL</name>
<dbReference type="PANTHER" id="PTHR43658">
    <property type="entry name" value="SHORT-CHAIN DEHYDROGENASE/REDUCTASE"/>
    <property type="match status" value="1"/>
</dbReference>
<evidence type="ECO:0000256" key="2">
    <source>
        <dbReference type="RuleBase" id="RU000363"/>
    </source>
</evidence>
<organism evidence="3 4">
    <name type="scientific">Brevundimonas guildfordensis</name>
    <dbReference type="NCBI Taxonomy" id="2762241"/>
    <lineage>
        <taxon>Bacteria</taxon>
        <taxon>Pseudomonadati</taxon>
        <taxon>Pseudomonadota</taxon>
        <taxon>Alphaproteobacteria</taxon>
        <taxon>Caulobacterales</taxon>
        <taxon>Caulobacteraceae</taxon>
        <taxon>Brevundimonas</taxon>
    </lineage>
</organism>
<evidence type="ECO:0000313" key="3">
    <source>
        <dbReference type="EMBL" id="MBD7939810.1"/>
    </source>
</evidence>
<keyword evidence="1" id="KW-0560">Oxidoreductase</keyword>
<dbReference type="PANTHER" id="PTHR43658:SF8">
    <property type="entry name" value="17-BETA-HYDROXYSTEROID DEHYDROGENASE 14-RELATED"/>
    <property type="match status" value="1"/>
</dbReference>
<dbReference type="PRINTS" id="PR00080">
    <property type="entry name" value="SDRFAMILY"/>
</dbReference>
<reference evidence="3 4" key="1">
    <citation type="submission" date="2020-08" db="EMBL/GenBank/DDBJ databases">
        <title>A Genomic Blueprint of the Chicken Gut Microbiome.</title>
        <authorList>
            <person name="Gilroy R."/>
            <person name="Ravi A."/>
            <person name="Getino M."/>
            <person name="Pursley I."/>
            <person name="Horton D.L."/>
            <person name="Alikhan N.-F."/>
            <person name="Baker D."/>
            <person name="Gharbi K."/>
            <person name="Hall N."/>
            <person name="Watson M."/>
            <person name="Adriaenssens E.M."/>
            <person name="Foster-Nyarko E."/>
            <person name="Jarju S."/>
            <person name="Secka A."/>
            <person name="Antonio M."/>
            <person name="Oren A."/>
            <person name="Chaudhuri R."/>
            <person name="La Ragione R.M."/>
            <person name="Hildebrand F."/>
            <person name="Pallen M.J."/>
        </authorList>
    </citation>
    <scope>NUCLEOTIDE SEQUENCE [LARGE SCALE GENOMIC DNA]</scope>
    <source>
        <strain evidence="3 4">Sa3CVA3</strain>
    </source>
</reference>
<dbReference type="InterPro" id="IPR020904">
    <property type="entry name" value="Sc_DH/Rdtase_CS"/>
</dbReference>
<dbReference type="RefSeq" id="WP_191742313.1">
    <property type="nucleotide sequence ID" value="NZ_JACSQU010000001.1"/>
</dbReference>
<dbReference type="Gene3D" id="3.40.50.720">
    <property type="entry name" value="NAD(P)-binding Rossmann-like Domain"/>
    <property type="match status" value="1"/>
</dbReference>
<dbReference type="PRINTS" id="PR00081">
    <property type="entry name" value="GDHRDH"/>
</dbReference>
<evidence type="ECO:0000313" key="4">
    <source>
        <dbReference type="Proteomes" id="UP000638918"/>
    </source>
</evidence>
<dbReference type="Proteomes" id="UP000638918">
    <property type="component" value="Unassembled WGS sequence"/>
</dbReference>
<sequence length="259" mass="26866">MKLDGNSAVVTGGASGLGAATARALAAQGVKVAIFDLNAEQGEAVAAEIGGVFCAVNVTDDASVDAGFEKARAAHGQERILINCAGTGNAFKTASRHRETGKISHFPIEEFDRIIQINLVGTFRCVAKSAAGMLTLDVQEDGERGVIVNTASVAAEDGQMGQAAYSASKAAVVGVTLPIARDLMSEAIRVNTILPGIFNTPLMNAAPDNVKEALAASVPHPKRLGNPAEYASLAVEMCRNGYFNGEDVRLDGAIRMAPR</sequence>